<gene>
    <name evidence="1" type="ORF">SCF082_LOCUS26953</name>
</gene>
<dbReference type="InterPro" id="IPR029063">
    <property type="entry name" value="SAM-dependent_MTases_sf"/>
</dbReference>
<dbReference type="InterPro" id="IPR051419">
    <property type="entry name" value="Lys/N-term_MeTrsfase_sf"/>
</dbReference>
<dbReference type="CDD" id="cd02440">
    <property type="entry name" value="AdoMet_MTases"/>
    <property type="match status" value="1"/>
</dbReference>
<dbReference type="Gene3D" id="3.40.50.150">
    <property type="entry name" value="Vaccinia Virus protein VP39"/>
    <property type="match status" value="1"/>
</dbReference>
<evidence type="ECO:0000313" key="2">
    <source>
        <dbReference type="Proteomes" id="UP001642464"/>
    </source>
</evidence>
<keyword evidence="2" id="KW-1185">Reference proteome</keyword>
<proteinExistence type="predicted"/>
<dbReference type="InterPro" id="IPR013216">
    <property type="entry name" value="Methyltransf_11"/>
</dbReference>
<dbReference type="SUPFAM" id="SSF53335">
    <property type="entry name" value="S-adenosyl-L-methionine-dependent methyltransferases"/>
    <property type="match status" value="1"/>
</dbReference>
<reference evidence="1 2" key="1">
    <citation type="submission" date="2024-02" db="EMBL/GenBank/DDBJ databases">
        <authorList>
            <person name="Chen Y."/>
            <person name="Shah S."/>
            <person name="Dougan E. K."/>
            <person name="Thang M."/>
            <person name="Chan C."/>
        </authorList>
    </citation>
    <scope>NUCLEOTIDE SEQUENCE [LARGE SCALE GENOMIC DNA]</scope>
</reference>
<evidence type="ECO:0000313" key="1">
    <source>
        <dbReference type="EMBL" id="CAK9048379.1"/>
    </source>
</evidence>
<accession>A0ABP0MCC5</accession>
<sequence>MRLVTFPPWLLLAAGDGSLSRIRDSLVELEATAKELFEAQRLAEQLPVLDAALHRAEQRLRAERSSEGQELYFMARILRGTIHQQSSGLDDQAVEEKNAYTLSNSRFWEEYYANVDADRFDWYSTWDTPINWLSLGVSTLGSVIGPFLFANASILMLGCGRSDMSQQMYREGFRNITNVDISSGLLERLRRGFEREMPLMSWRWMNASSMDTEDQSFDVVLEKGTLDSLQDNSELFQAAVRESHRVLRSDGLFISVTDTEKLQQLQSIAPFSCEAFAGHLDSQRRLLLYVCRRRSGLLEHLRSWFKSEL</sequence>
<name>A0ABP0MCC5_9DINO</name>
<comment type="caution">
    <text evidence="1">The sequence shown here is derived from an EMBL/GenBank/DDBJ whole genome shotgun (WGS) entry which is preliminary data.</text>
</comment>
<dbReference type="EMBL" id="CAXAMM010020668">
    <property type="protein sequence ID" value="CAK9048379.1"/>
    <property type="molecule type" value="Genomic_DNA"/>
</dbReference>
<protein>
    <submittedName>
        <fullName evidence="1">EEF1A lysine and N-terminal methyltransferase (EEF1A-KNMT) (Methyltransferase-like protein 13)</fullName>
    </submittedName>
</protein>
<dbReference type="Pfam" id="PF08241">
    <property type="entry name" value="Methyltransf_11"/>
    <property type="match status" value="1"/>
</dbReference>
<dbReference type="PANTHER" id="PTHR12176">
    <property type="entry name" value="SAM-DEPENDENT METHYLTRANSFERASE SUPERFAMILY PROTEIN"/>
    <property type="match status" value="1"/>
</dbReference>
<dbReference type="Proteomes" id="UP001642464">
    <property type="component" value="Unassembled WGS sequence"/>
</dbReference>
<organism evidence="1 2">
    <name type="scientific">Durusdinium trenchii</name>
    <dbReference type="NCBI Taxonomy" id="1381693"/>
    <lineage>
        <taxon>Eukaryota</taxon>
        <taxon>Sar</taxon>
        <taxon>Alveolata</taxon>
        <taxon>Dinophyceae</taxon>
        <taxon>Suessiales</taxon>
        <taxon>Symbiodiniaceae</taxon>
        <taxon>Durusdinium</taxon>
    </lineage>
</organism>